<accession>X1N9F0</accession>
<feature type="non-terminal residue" evidence="1">
    <location>
        <position position="74"/>
    </location>
</feature>
<evidence type="ECO:0000313" key="1">
    <source>
        <dbReference type="EMBL" id="GAI40637.1"/>
    </source>
</evidence>
<dbReference type="AlphaFoldDB" id="X1N9F0"/>
<proteinExistence type="predicted"/>
<reference evidence="1" key="1">
    <citation type="journal article" date="2014" name="Front. Microbiol.">
        <title>High frequency of phylogenetically diverse reductive dehalogenase-homologous genes in deep subseafloor sedimentary metagenomes.</title>
        <authorList>
            <person name="Kawai M."/>
            <person name="Futagami T."/>
            <person name="Toyoda A."/>
            <person name="Takaki Y."/>
            <person name="Nishi S."/>
            <person name="Hori S."/>
            <person name="Arai W."/>
            <person name="Tsubouchi T."/>
            <person name="Morono Y."/>
            <person name="Uchiyama I."/>
            <person name="Ito T."/>
            <person name="Fujiyama A."/>
            <person name="Inagaki F."/>
            <person name="Takami H."/>
        </authorList>
    </citation>
    <scope>NUCLEOTIDE SEQUENCE</scope>
    <source>
        <strain evidence="1">Expedition CK06-06</strain>
    </source>
</reference>
<protein>
    <submittedName>
        <fullName evidence="1">Uncharacterized protein</fullName>
    </submittedName>
</protein>
<gene>
    <name evidence="1" type="ORF">S06H3_50121</name>
</gene>
<name>X1N9F0_9ZZZZ</name>
<dbReference type="EMBL" id="BARV01031701">
    <property type="protein sequence ID" value="GAI40637.1"/>
    <property type="molecule type" value="Genomic_DNA"/>
</dbReference>
<organism evidence="1">
    <name type="scientific">marine sediment metagenome</name>
    <dbReference type="NCBI Taxonomy" id="412755"/>
    <lineage>
        <taxon>unclassified sequences</taxon>
        <taxon>metagenomes</taxon>
        <taxon>ecological metagenomes</taxon>
    </lineage>
</organism>
<comment type="caution">
    <text evidence="1">The sequence shown here is derived from an EMBL/GenBank/DDBJ whole genome shotgun (WGS) entry which is preliminary data.</text>
</comment>
<sequence length="74" mass="8946">MDEKNINYFYGDDINIWKEKILPMQGPVTIIRIDPIMRDILRKTQRKDFYVKFTKDRFGGKLKVIYYVEGEEIV</sequence>